<dbReference type="AlphaFoldDB" id="A0A835N631"/>
<sequence length="161" mass="18937">MYNFFLYGALIFFIRMKNSLPRRQHKKKVPKTITANECHLATIIFDIAKCRCLFLIHILPELIKTFCWTCIRICCYNLAIPQRKRRLIRKSSFAGLLFRTLGGRRVSIKHFEAKQLKERTCTLQCVVTSQDEDFKKKGRNVPSTELLFLLFPEPEISHQTV</sequence>
<gene>
    <name evidence="1" type="ORF">SADUNF_Sadunf02G0033800</name>
</gene>
<dbReference type="EMBL" id="JADGMS010000002">
    <property type="protein sequence ID" value="KAF9686863.1"/>
    <property type="molecule type" value="Genomic_DNA"/>
</dbReference>
<name>A0A835N631_9ROSI</name>
<accession>A0A835N631</accession>
<comment type="caution">
    <text evidence="1">The sequence shown here is derived from an EMBL/GenBank/DDBJ whole genome shotgun (WGS) entry which is preliminary data.</text>
</comment>
<dbReference type="Proteomes" id="UP000657918">
    <property type="component" value="Unassembled WGS sequence"/>
</dbReference>
<evidence type="ECO:0000313" key="2">
    <source>
        <dbReference type="Proteomes" id="UP000657918"/>
    </source>
</evidence>
<organism evidence="1 2">
    <name type="scientific">Salix dunnii</name>
    <dbReference type="NCBI Taxonomy" id="1413687"/>
    <lineage>
        <taxon>Eukaryota</taxon>
        <taxon>Viridiplantae</taxon>
        <taxon>Streptophyta</taxon>
        <taxon>Embryophyta</taxon>
        <taxon>Tracheophyta</taxon>
        <taxon>Spermatophyta</taxon>
        <taxon>Magnoliopsida</taxon>
        <taxon>eudicotyledons</taxon>
        <taxon>Gunneridae</taxon>
        <taxon>Pentapetalae</taxon>
        <taxon>rosids</taxon>
        <taxon>fabids</taxon>
        <taxon>Malpighiales</taxon>
        <taxon>Salicaceae</taxon>
        <taxon>Saliceae</taxon>
        <taxon>Salix</taxon>
    </lineage>
</organism>
<keyword evidence="2" id="KW-1185">Reference proteome</keyword>
<reference evidence="1 2" key="1">
    <citation type="submission" date="2020-10" db="EMBL/GenBank/DDBJ databases">
        <title>Plant Genome Project.</title>
        <authorList>
            <person name="Zhang R.-G."/>
        </authorList>
    </citation>
    <scope>NUCLEOTIDE SEQUENCE [LARGE SCALE GENOMIC DNA]</scope>
    <source>
        <strain evidence="1">FAFU-HL-1</strain>
        <tissue evidence="1">Leaf</tissue>
    </source>
</reference>
<proteinExistence type="predicted"/>
<evidence type="ECO:0000313" key="1">
    <source>
        <dbReference type="EMBL" id="KAF9686863.1"/>
    </source>
</evidence>
<protein>
    <submittedName>
        <fullName evidence="1">Uncharacterized protein</fullName>
    </submittedName>
</protein>